<gene>
    <name evidence="5" type="ORF">PVL29_008358</name>
</gene>
<accession>A0AA38ZW72</accession>
<evidence type="ECO:0000256" key="3">
    <source>
        <dbReference type="SAM" id="Phobius"/>
    </source>
</evidence>
<dbReference type="Proteomes" id="UP001168098">
    <property type="component" value="Unassembled WGS sequence"/>
</dbReference>
<evidence type="ECO:0000256" key="1">
    <source>
        <dbReference type="PROSITE-ProRule" id="PRU00023"/>
    </source>
</evidence>
<sequence>MTEITGCTKSDEARRNLLNYALQGKWDEAMKVYQQHPWLHPEKITPGGDTALHIAVWDCKKSGVVEEMVKLVSTPEQCKGVLKSQNDQGNTPLHLAALIGNVSMCKCFTEKHHDLVSIRNKDGENPIFLAARHGKIKAFLCLLDKASESNLSKCRNTKGETILHCAIAGGHFKLAFLIIQRYKDLCNTLDEKGASPLHVLAKQSTAFRSKTPLNLIERIIYVCISVFPPSSGDSVKSDHPSERQTRVKYLWLVLWNNIKGPFFLVVTFIKICINPSAGKRAENASTDLDEEMPAQAILQQGPASTPDQAPHERNKEHEKKVGLSQSPDDLRNFPVNYDTCFNFIMLLNKAILCILVLGIGRTPCYHPKLLYINKIQQKKEKHFWSDKILEKLLDESKDHWYASTGKEPKYRSAILDKQETLGEDRGLDLPLAMPECEKSSEEVYLTLKSTLIYDFYLHYHAIYMTSIKHSLHHEAQRKEYIELQGSFLSQNYFTFLKIEKKTDEMAKEIDEMAKKETPILIAAKNGIVEMVERILELFPVAIHDMNSEKKNIILLAVENRQTSVYALLLKREILKDSIFHVVDHEGNSALHLAAKLNDRHPWRIPGAALQMQWEIKWYEYVKNSMPMHFFVRYNNNSKTAREIFTKSHADLVEKGGEWLNDTSNSCSVVAALIATVAFATSATVPGGVKEGLGVPTLENQPAFNVFSIASLIALCFSVTAVVMFLAILTSRHQEKDFGSDLPKKLLFGLSSLFISIAAILVSFCAGHFFVLKDELKYYAFPIYAVTCLPVTFFAVMQFPLYLDLIWATFKKVPQRSYAAVS</sequence>
<dbReference type="PANTHER" id="PTHR24177">
    <property type="entry name" value="CASKIN"/>
    <property type="match status" value="1"/>
</dbReference>
<dbReference type="SUPFAM" id="SSF48403">
    <property type="entry name" value="Ankyrin repeat"/>
    <property type="match status" value="1"/>
</dbReference>
<feature type="domain" description="PGG" evidence="4">
    <location>
        <begin position="657"/>
        <end position="769"/>
    </location>
</feature>
<dbReference type="InterPro" id="IPR036770">
    <property type="entry name" value="Ankyrin_rpt-contain_sf"/>
</dbReference>
<dbReference type="PANTHER" id="PTHR24177:SF103">
    <property type="entry name" value="PGG DOMAIN-CONTAINING PROTEIN"/>
    <property type="match status" value="1"/>
</dbReference>
<feature type="transmembrane region" description="Helical" evidence="3">
    <location>
        <begin position="708"/>
        <end position="728"/>
    </location>
</feature>
<keyword evidence="3" id="KW-0472">Membrane</keyword>
<feature type="repeat" description="ANK" evidence="1">
    <location>
        <begin position="88"/>
        <end position="120"/>
    </location>
</feature>
<dbReference type="EMBL" id="JARBHA010000007">
    <property type="protein sequence ID" value="KAJ9696065.1"/>
    <property type="molecule type" value="Genomic_DNA"/>
</dbReference>
<feature type="transmembrane region" description="Helical" evidence="3">
    <location>
        <begin position="782"/>
        <end position="806"/>
    </location>
</feature>
<evidence type="ECO:0000313" key="5">
    <source>
        <dbReference type="EMBL" id="KAJ9696065.1"/>
    </source>
</evidence>
<feature type="region of interest" description="Disordered" evidence="2">
    <location>
        <begin position="301"/>
        <end position="325"/>
    </location>
</feature>
<keyword evidence="3" id="KW-1133">Transmembrane helix</keyword>
<dbReference type="Pfam" id="PF12796">
    <property type="entry name" value="Ank_2"/>
    <property type="match status" value="1"/>
</dbReference>
<dbReference type="AlphaFoldDB" id="A0AA38ZW72"/>
<protein>
    <recommendedName>
        <fullName evidence="4">PGG domain-containing protein</fullName>
    </recommendedName>
</protein>
<keyword evidence="3" id="KW-0812">Transmembrane</keyword>
<keyword evidence="6" id="KW-1185">Reference proteome</keyword>
<dbReference type="InterPro" id="IPR002110">
    <property type="entry name" value="Ankyrin_rpt"/>
</dbReference>
<evidence type="ECO:0000259" key="4">
    <source>
        <dbReference type="Pfam" id="PF13962"/>
    </source>
</evidence>
<organism evidence="5 6">
    <name type="scientific">Vitis rotundifolia</name>
    <name type="common">Muscadine grape</name>
    <dbReference type="NCBI Taxonomy" id="103349"/>
    <lineage>
        <taxon>Eukaryota</taxon>
        <taxon>Viridiplantae</taxon>
        <taxon>Streptophyta</taxon>
        <taxon>Embryophyta</taxon>
        <taxon>Tracheophyta</taxon>
        <taxon>Spermatophyta</taxon>
        <taxon>Magnoliopsida</taxon>
        <taxon>eudicotyledons</taxon>
        <taxon>Gunneridae</taxon>
        <taxon>Pentapetalae</taxon>
        <taxon>rosids</taxon>
        <taxon>Vitales</taxon>
        <taxon>Vitaceae</taxon>
        <taxon>Viteae</taxon>
        <taxon>Vitis</taxon>
    </lineage>
</organism>
<dbReference type="PROSITE" id="PS50088">
    <property type="entry name" value="ANK_REPEAT"/>
    <property type="match status" value="1"/>
</dbReference>
<dbReference type="Gene3D" id="1.25.40.20">
    <property type="entry name" value="Ankyrin repeat-containing domain"/>
    <property type="match status" value="3"/>
</dbReference>
<evidence type="ECO:0000313" key="6">
    <source>
        <dbReference type="Proteomes" id="UP001168098"/>
    </source>
</evidence>
<dbReference type="SMART" id="SM00248">
    <property type="entry name" value="ANK"/>
    <property type="match status" value="6"/>
</dbReference>
<evidence type="ECO:0000256" key="2">
    <source>
        <dbReference type="SAM" id="MobiDB-lite"/>
    </source>
</evidence>
<name>A0AA38ZW72_VITRO</name>
<comment type="caution">
    <text evidence="5">The sequence shown here is derived from an EMBL/GenBank/DDBJ whole genome shotgun (WGS) entry which is preliminary data.</text>
</comment>
<dbReference type="Pfam" id="PF13962">
    <property type="entry name" value="PGG"/>
    <property type="match status" value="1"/>
</dbReference>
<proteinExistence type="predicted"/>
<feature type="transmembrane region" description="Helical" evidence="3">
    <location>
        <begin position="749"/>
        <end position="770"/>
    </location>
</feature>
<keyword evidence="1" id="KW-0040">ANK repeat</keyword>
<reference evidence="5 6" key="1">
    <citation type="journal article" date="2023" name="BMC Biotechnol.">
        <title>Vitis rotundifolia cv Carlos genome sequencing.</title>
        <authorList>
            <person name="Huff M."/>
            <person name="Hulse-Kemp A."/>
            <person name="Scheffler B."/>
            <person name="Youngblood R."/>
            <person name="Simpson S."/>
            <person name="Babiker E."/>
            <person name="Staton M."/>
        </authorList>
    </citation>
    <scope>NUCLEOTIDE SEQUENCE [LARGE SCALE GENOMIC DNA]</scope>
    <source>
        <tissue evidence="5">Leaf</tissue>
    </source>
</reference>
<dbReference type="InterPro" id="IPR026961">
    <property type="entry name" value="PGG_dom"/>
</dbReference>
<dbReference type="GO" id="GO:0016020">
    <property type="term" value="C:membrane"/>
    <property type="evidence" value="ECO:0007669"/>
    <property type="project" value="TreeGrafter"/>
</dbReference>
<feature type="compositionally biased region" description="Basic and acidic residues" evidence="2">
    <location>
        <begin position="309"/>
        <end position="321"/>
    </location>
</feature>